<evidence type="ECO:0000256" key="3">
    <source>
        <dbReference type="ARBA" id="ARBA00022801"/>
    </source>
</evidence>
<gene>
    <name evidence="14" type="ORF">QP460_006705</name>
</gene>
<feature type="chain" id="PRO_5043712708" evidence="12">
    <location>
        <begin position="28"/>
        <end position="416"/>
    </location>
</feature>
<reference evidence="14" key="1">
    <citation type="submission" date="2023-05" db="EMBL/GenBank/DDBJ databases">
        <authorList>
            <person name="Du J."/>
        </authorList>
    </citation>
    <scope>NUCLEOTIDE SEQUENCE</scope>
    <source>
        <strain evidence="14">UMB1064</strain>
    </source>
</reference>
<evidence type="ECO:0000256" key="8">
    <source>
        <dbReference type="PIRSR" id="PIRSR618044-2"/>
    </source>
</evidence>
<dbReference type="RefSeq" id="WP_070851224.1">
    <property type="nucleotide sequence ID" value="NZ_JASOMP010000009.1"/>
</dbReference>
<dbReference type="Pfam" id="PF00768">
    <property type="entry name" value="Peptidase_S11"/>
    <property type="match status" value="1"/>
</dbReference>
<dbReference type="GO" id="GO:0006508">
    <property type="term" value="P:proteolysis"/>
    <property type="evidence" value="ECO:0007669"/>
    <property type="project" value="InterPro"/>
</dbReference>
<feature type="active site" description="Proton acceptor" evidence="7">
    <location>
        <position position="141"/>
    </location>
</feature>
<dbReference type="Gene3D" id="3.40.710.10">
    <property type="entry name" value="DD-peptidase/beta-lactamase superfamily"/>
    <property type="match status" value="1"/>
</dbReference>
<name>A0AAW9SV97_CORAY</name>
<accession>A0AAW9SV97</accession>
<dbReference type="GO" id="GO:0009252">
    <property type="term" value="P:peptidoglycan biosynthetic process"/>
    <property type="evidence" value="ECO:0007669"/>
    <property type="project" value="UniProtKB-KW"/>
</dbReference>
<dbReference type="PANTHER" id="PTHR21581">
    <property type="entry name" value="D-ALANYL-D-ALANINE CARBOXYPEPTIDASE"/>
    <property type="match status" value="1"/>
</dbReference>
<keyword evidence="6" id="KW-0961">Cell wall biogenesis/degradation</keyword>
<comment type="similarity">
    <text evidence="1 9">Belongs to the peptidase S11 family.</text>
</comment>
<organism evidence="14 15">
    <name type="scientific">Corynebacterium amycolatum</name>
    <dbReference type="NCBI Taxonomy" id="43765"/>
    <lineage>
        <taxon>Bacteria</taxon>
        <taxon>Bacillati</taxon>
        <taxon>Actinomycetota</taxon>
        <taxon>Actinomycetes</taxon>
        <taxon>Mycobacteriales</taxon>
        <taxon>Corynebacteriaceae</taxon>
        <taxon>Corynebacterium</taxon>
    </lineage>
</organism>
<dbReference type="InterPro" id="IPR018044">
    <property type="entry name" value="Peptidase_S11"/>
</dbReference>
<evidence type="ECO:0000256" key="12">
    <source>
        <dbReference type="SAM" id="SignalP"/>
    </source>
</evidence>
<evidence type="ECO:0000259" key="13">
    <source>
        <dbReference type="Pfam" id="PF00768"/>
    </source>
</evidence>
<evidence type="ECO:0000256" key="1">
    <source>
        <dbReference type="ARBA" id="ARBA00007164"/>
    </source>
</evidence>
<keyword evidence="4" id="KW-0133">Cell shape</keyword>
<feature type="transmembrane region" description="Helical" evidence="11">
    <location>
        <begin position="390"/>
        <end position="410"/>
    </location>
</feature>
<dbReference type="GO" id="GO:0071555">
    <property type="term" value="P:cell wall organization"/>
    <property type="evidence" value="ECO:0007669"/>
    <property type="project" value="UniProtKB-KW"/>
</dbReference>
<dbReference type="InterPro" id="IPR001967">
    <property type="entry name" value="Peptidase_S11_N"/>
</dbReference>
<reference evidence="14" key="2">
    <citation type="submission" date="2024-05" db="EMBL/GenBank/DDBJ databases">
        <authorList>
            <person name="Wolfe A."/>
        </authorList>
    </citation>
    <scope>NUCLEOTIDE SEQUENCE</scope>
    <source>
        <strain evidence="14">UMB1064</strain>
    </source>
</reference>
<evidence type="ECO:0000256" key="9">
    <source>
        <dbReference type="RuleBase" id="RU004016"/>
    </source>
</evidence>
<keyword evidence="11" id="KW-0812">Transmembrane</keyword>
<dbReference type="SUPFAM" id="SSF56601">
    <property type="entry name" value="beta-lactamase/transpeptidase-like"/>
    <property type="match status" value="1"/>
</dbReference>
<evidence type="ECO:0000256" key="5">
    <source>
        <dbReference type="ARBA" id="ARBA00022984"/>
    </source>
</evidence>
<sequence>MFPSRRYSSAVTLLATSALLLPSTAPAAMAQSTSPTDDTPIVGPAPDIRDTEGCPYKTLPPAPVDSSEVPAPGETSPPPLPVPPKPAGGSKMSACGIVSGEGFDVPKELSASAWTVFDLKSGDVLAAKDPHGRYRPASIIKVLLAMEALEDLKLDTSVKATFEDANMEGSRVGIVEDVNYSVETLLTSLLLNSGNDAGHALARELGGMDKTTEKVNALAKKLGATDTRVVNPTGLDAPGQMTSAYDMSLFFQHAFNNETYRKLSATRLATIPGDKALEVDDFEIANDNQLIAQDYPGALGGKTGFTDDARHTFAGVAERDGRRLGVIVLDVTVEDSPRPWEQAASLLDAGFAAPQDSSVGVLEAEATEDTLVEKLPDILDDESTGTGLKITVSAAIVGVIALIAMVTYRFGRRDRG</sequence>
<feature type="active site" description="Acyl-ester intermediate" evidence="7">
    <location>
        <position position="138"/>
    </location>
</feature>
<dbReference type="PANTHER" id="PTHR21581:SF33">
    <property type="entry name" value="D-ALANYL-D-ALANINE CARBOXYPEPTIDASE DACB"/>
    <property type="match status" value="1"/>
</dbReference>
<feature type="active site" evidence="7">
    <location>
        <position position="193"/>
    </location>
</feature>
<keyword evidence="5" id="KW-0573">Peptidoglycan synthesis</keyword>
<feature type="binding site" evidence="8">
    <location>
        <position position="302"/>
    </location>
    <ligand>
        <name>substrate</name>
    </ligand>
</feature>
<dbReference type="GO" id="GO:0008360">
    <property type="term" value="P:regulation of cell shape"/>
    <property type="evidence" value="ECO:0007669"/>
    <property type="project" value="UniProtKB-KW"/>
</dbReference>
<protein>
    <submittedName>
        <fullName evidence="14">Serine hydrolase</fullName>
    </submittedName>
</protein>
<keyword evidence="2 12" id="KW-0732">Signal</keyword>
<dbReference type="GO" id="GO:0009002">
    <property type="term" value="F:serine-type D-Ala-D-Ala carboxypeptidase activity"/>
    <property type="evidence" value="ECO:0007669"/>
    <property type="project" value="InterPro"/>
</dbReference>
<feature type="domain" description="Peptidase S11 D-alanyl-D-alanine carboxypeptidase A N-terminal" evidence="13">
    <location>
        <begin position="107"/>
        <end position="331"/>
    </location>
</feature>
<feature type="compositionally biased region" description="Pro residues" evidence="10">
    <location>
        <begin position="75"/>
        <end position="86"/>
    </location>
</feature>
<dbReference type="AlphaFoldDB" id="A0AAW9SV97"/>
<evidence type="ECO:0000256" key="7">
    <source>
        <dbReference type="PIRSR" id="PIRSR618044-1"/>
    </source>
</evidence>
<feature type="region of interest" description="Disordered" evidence="10">
    <location>
        <begin position="25"/>
        <end position="93"/>
    </location>
</feature>
<dbReference type="EMBL" id="JASOOY020000020">
    <property type="protein sequence ID" value="MEO3717275.1"/>
    <property type="molecule type" value="Genomic_DNA"/>
</dbReference>
<dbReference type="PRINTS" id="PR00725">
    <property type="entry name" value="DADACBPTASE1"/>
</dbReference>
<keyword evidence="11" id="KW-0472">Membrane</keyword>
<feature type="signal peptide" evidence="12">
    <location>
        <begin position="1"/>
        <end position="27"/>
    </location>
</feature>
<evidence type="ECO:0000256" key="6">
    <source>
        <dbReference type="ARBA" id="ARBA00023316"/>
    </source>
</evidence>
<evidence type="ECO:0000256" key="11">
    <source>
        <dbReference type="SAM" id="Phobius"/>
    </source>
</evidence>
<dbReference type="InterPro" id="IPR012338">
    <property type="entry name" value="Beta-lactam/transpept-like"/>
</dbReference>
<evidence type="ECO:0000256" key="2">
    <source>
        <dbReference type="ARBA" id="ARBA00022729"/>
    </source>
</evidence>
<keyword evidence="3 14" id="KW-0378">Hydrolase</keyword>
<evidence type="ECO:0000313" key="14">
    <source>
        <dbReference type="EMBL" id="MEO3717275.1"/>
    </source>
</evidence>
<keyword evidence="11" id="KW-1133">Transmembrane helix</keyword>
<evidence type="ECO:0000256" key="4">
    <source>
        <dbReference type="ARBA" id="ARBA00022960"/>
    </source>
</evidence>
<evidence type="ECO:0000256" key="10">
    <source>
        <dbReference type="SAM" id="MobiDB-lite"/>
    </source>
</evidence>
<dbReference type="Proteomes" id="UP001223646">
    <property type="component" value="Unassembled WGS sequence"/>
</dbReference>
<proteinExistence type="inferred from homology"/>
<evidence type="ECO:0000313" key="15">
    <source>
        <dbReference type="Proteomes" id="UP001223646"/>
    </source>
</evidence>
<comment type="caution">
    <text evidence="14">The sequence shown here is derived from an EMBL/GenBank/DDBJ whole genome shotgun (WGS) entry which is preliminary data.</text>
</comment>